<feature type="domain" description="GH15-like" evidence="6">
    <location>
        <begin position="8"/>
        <end position="738"/>
    </location>
</feature>
<dbReference type="InterPro" id="IPR012341">
    <property type="entry name" value="6hp_glycosidase-like_sf"/>
</dbReference>
<evidence type="ECO:0000259" key="7">
    <source>
        <dbReference type="Pfam" id="PF19292"/>
    </source>
</evidence>
<comment type="caution">
    <text evidence="8">The sequence shown here is derived from an EMBL/GenBank/DDBJ whole genome shotgun (WGS) entry which is preliminary data.</text>
</comment>
<dbReference type="InterPro" id="IPR045583">
    <property type="entry name" value="KPBA/B_C"/>
</dbReference>
<keyword evidence="8" id="KW-0418">Kinase</keyword>
<feature type="domain" description="Phosphorylase b kinase regulatory subunit alpha/beta C-terminal" evidence="7">
    <location>
        <begin position="816"/>
        <end position="994"/>
    </location>
</feature>
<dbReference type="Pfam" id="PF00723">
    <property type="entry name" value="Glyco_hydro_15"/>
    <property type="match status" value="1"/>
</dbReference>
<dbReference type="Proteomes" id="UP001253595">
    <property type="component" value="Unassembled WGS sequence"/>
</dbReference>
<dbReference type="SUPFAM" id="SSF48208">
    <property type="entry name" value="Six-hairpin glycosidases"/>
    <property type="match status" value="1"/>
</dbReference>
<evidence type="ECO:0000256" key="2">
    <source>
        <dbReference type="ARBA" id="ARBA00007128"/>
    </source>
</evidence>
<dbReference type="Gene3D" id="1.50.10.10">
    <property type="match status" value="1"/>
</dbReference>
<dbReference type="GO" id="GO:0016301">
    <property type="term" value="F:kinase activity"/>
    <property type="evidence" value="ECO:0007669"/>
    <property type="project" value="UniProtKB-KW"/>
</dbReference>
<keyword evidence="5" id="KW-0119">Carbohydrate metabolism</keyword>
<accession>A0ABU1UWS4</accession>
<evidence type="ECO:0000256" key="4">
    <source>
        <dbReference type="ARBA" id="ARBA00022860"/>
    </source>
</evidence>
<keyword evidence="8" id="KW-0808">Transferase</keyword>
<dbReference type="RefSeq" id="WP_310070962.1">
    <property type="nucleotide sequence ID" value="NZ_JAVDVX010000002.1"/>
</dbReference>
<dbReference type="InterPro" id="IPR008734">
    <property type="entry name" value="PHK_A/B_su"/>
</dbReference>
<keyword evidence="4" id="KW-0112">Calmodulin-binding</keyword>
<evidence type="ECO:0000256" key="1">
    <source>
        <dbReference type="ARBA" id="ARBA00005131"/>
    </source>
</evidence>
<dbReference type="PANTHER" id="PTHR10749">
    <property type="entry name" value="PHOSPHORYLASE B KINASE REGULATORY SUBUNIT"/>
    <property type="match status" value="1"/>
</dbReference>
<evidence type="ECO:0000313" key="9">
    <source>
        <dbReference type="Proteomes" id="UP001253595"/>
    </source>
</evidence>
<dbReference type="InterPro" id="IPR011613">
    <property type="entry name" value="GH15-like"/>
</dbReference>
<evidence type="ECO:0000313" key="8">
    <source>
        <dbReference type="EMBL" id="MDR7089600.1"/>
    </source>
</evidence>
<dbReference type="EMBL" id="JAVDVX010000002">
    <property type="protein sequence ID" value="MDR7089600.1"/>
    <property type="molecule type" value="Genomic_DNA"/>
</dbReference>
<keyword evidence="9" id="KW-1185">Reference proteome</keyword>
<gene>
    <name evidence="8" type="ORF">J2X05_001606</name>
</gene>
<comment type="pathway">
    <text evidence="1">Glycan biosynthesis; glycogen metabolism.</text>
</comment>
<reference evidence="8 9" key="1">
    <citation type="submission" date="2023-07" db="EMBL/GenBank/DDBJ databases">
        <title>Sorghum-associated microbial communities from plants grown in Nebraska, USA.</title>
        <authorList>
            <person name="Schachtman D."/>
        </authorList>
    </citation>
    <scope>NUCLEOTIDE SEQUENCE [LARGE SCALE GENOMIC DNA]</scope>
    <source>
        <strain evidence="8 9">BE190</strain>
    </source>
</reference>
<keyword evidence="3" id="KW-0321">Glycogen metabolism</keyword>
<evidence type="ECO:0000256" key="5">
    <source>
        <dbReference type="ARBA" id="ARBA00023277"/>
    </source>
</evidence>
<organism evidence="8 9">
    <name type="scientific">Cellvibrio fibrivorans</name>
    <dbReference type="NCBI Taxonomy" id="126350"/>
    <lineage>
        <taxon>Bacteria</taxon>
        <taxon>Pseudomonadati</taxon>
        <taxon>Pseudomonadota</taxon>
        <taxon>Gammaproteobacteria</taxon>
        <taxon>Cellvibrionales</taxon>
        <taxon>Cellvibrionaceae</taxon>
        <taxon>Cellvibrio</taxon>
    </lineage>
</organism>
<evidence type="ECO:0000259" key="6">
    <source>
        <dbReference type="Pfam" id="PF00723"/>
    </source>
</evidence>
<dbReference type="InterPro" id="IPR008928">
    <property type="entry name" value="6-hairpin_glycosidase_sf"/>
</dbReference>
<protein>
    <submittedName>
        <fullName evidence="8">Phosphorylase kinase alpha/beta subunit</fullName>
    </submittedName>
</protein>
<evidence type="ECO:0000256" key="3">
    <source>
        <dbReference type="ARBA" id="ARBA00022600"/>
    </source>
</evidence>
<comment type="similarity">
    <text evidence="2">Belongs to the phosphorylase b kinase regulatory chain family.</text>
</comment>
<sequence>MKHKQLLERLYAEVETVILSKQHPVTGLLPASTAINNHGDYTDAWVRDNVYSIVCVWTLGMAFKHQGEDHKSDQLQQSTIKLMRGLLQSMMRQAQKVEKFKHSLENGDALHAKYDTATGLPVVADDAWGHLQIDATSVFLLMLAQMSASGLRIVCTHDEVDFVQNLVYYIASAYRTPDYGIWERGNKVNNGKTEINASSVGMAKAALQALDGFNLFGKHGDKRAVIHVIADAISLARTTLASLLPRESLSKETDSALLSIIGFPAFAVGKETLATQTRDSVLTKLGGNYGCKRFLWDGHQTVLEESSRIYYEHDELGNFANVESEWPLFFTYLYITALFDGSEATAKHYRKKLESLMVSVDGIGLLPELYYLPLENVEAEKKNPRSQTRIPNENVPLVWAQSLYLTGLMLDEGLVSTDDLDPLKMRRRSTRFIKSNIALVVLAENDTIKQHLAKHGVIAESLQDIKPMGVVSASSLMEAYAHVGENKSLGLSGRPRRRVQSLATSQTYEINNKVYLSLSWLQSEREDYRRYDAQWVIENLTQEIEFIYKNWLSSEVAVFTLMMDHRLYKVPNAELLFATLRDYQLRSEHEYVGYASANLAYRASRVNSLSIPYFHIPSMNNQILAATSGDDALQPAQLEPVAAAMLEHFYTESDIITYRKFSLYVKNRKLTDIIGVDGAAITVKDLIRDFFFRSQKVNYWLLSRFCFSQLNYTLTDLSDSLTLLAARNLTITVGDNNHTEIKVDQSFSNATYFESVRQLFPDLLERTLVQELISAIGSLIRSEPKLFDGLHSVQLRNFMLLCAMDKGDAEDVSMLEWLGLQSPAKLYKKIRSILTSRKKVFSQGINHITPYKIHHNENIEDENPVLSDAMDTDWLEWRTARGLITHFDANFLKDIWHSLMFSQSLVFSNASGGSFHLDCKTIRQSMTPGEESFAHLIDQLTHQLYPAYYKSAVVEALYAYTQFCINNPQMRFQKPLVFREVLERAAVRYMSERRAQMSSLGIETDLTVFMQQSPHIVNLYVTLIYAEITQPY</sequence>
<name>A0ABU1UWS4_9GAMM</name>
<dbReference type="Pfam" id="PF19292">
    <property type="entry name" value="KPBB_C"/>
    <property type="match status" value="1"/>
</dbReference>
<proteinExistence type="inferred from homology"/>
<dbReference type="PANTHER" id="PTHR10749:SF8">
    <property type="entry name" value="PHOSPHORYLASE B KINASE REGULATORY SUBUNIT BETA"/>
    <property type="match status" value="1"/>
</dbReference>